<proteinExistence type="predicted"/>
<accession>A0A6J2JKA0</accession>
<name>A0A6J2JKA0_BOMMA</name>
<sequence>MAAQTLHSKMEISDIRKSKQVLYEDNQCVVFDEELDRQAPIHFLVVPKKVIPVMSEASVDDEKIIGHLLLVANEVATKKGLYRQGYHVFLDENHKIMKLKALHVFGRALHHMVWPSGPGARL</sequence>
<organism evidence="1 2">
    <name type="scientific">Bombyx mandarina</name>
    <name type="common">Wild silk moth</name>
    <name type="synonym">Wild silkworm</name>
    <dbReference type="NCBI Taxonomy" id="7092"/>
    <lineage>
        <taxon>Eukaryota</taxon>
        <taxon>Metazoa</taxon>
        <taxon>Ecdysozoa</taxon>
        <taxon>Arthropoda</taxon>
        <taxon>Hexapoda</taxon>
        <taxon>Insecta</taxon>
        <taxon>Pterygota</taxon>
        <taxon>Neoptera</taxon>
        <taxon>Endopterygota</taxon>
        <taxon>Lepidoptera</taxon>
        <taxon>Glossata</taxon>
        <taxon>Ditrysia</taxon>
        <taxon>Bombycoidea</taxon>
        <taxon>Bombycidae</taxon>
        <taxon>Bombycinae</taxon>
        <taxon>Bombyx</taxon>
    </lineage>
</organism>
<dbReference type="InterPro" id="IPR036265">
    <property type="entry name" value="HIT-like_sf"/>
</dbReference>
<dbReference type="OrthoDB" id="672793at2759"/>
<dbReference type="KEGG" id="bman:114242024"/>
<dbReference type="PANTHER" id="PTHR23089">
    <property type="entry name" value="HISTIDINE TRIAD HIT PROTEIN"/>
    <property type="match status" value="1"/>
</dbReference>
<dbReference type="Pfam" id="PF11969">
    <property type="entry name" value="DcpS_C"/>
    <property type="match status" value="1"/>
</dbReference>
<reference evidence="2" key="1">
    <citation type="submission" date="2025-08" db="UniProtKB">
        <authorList>
            <consortium name="RefSeq"/>
        </authorList>
    </citation>
    <scope>IDENTIFICATION</scope>
    <source>
        <tissue evidence="2">Silk gland</tissue>
    </source>
</reference>
<dbReference type="SUPFAM" id="SSF54197">
    <property type="entry name" value="HIT-like"/>
    <property type="match status" value="1"/>
</dbReference>
<evidence type="ECO:0000313" key="2">
    <source>
        <dbReference type="RefSeq" id="XP_028028844.1"/>
    </source>
</evidence>
<dbReference type="GeneID" id="114242024"/>
<dbReference type="Proteomes" id="UP000504629">
    <property type="component" value="Unplaced"/>
</dbReference>
<dbReference type="AlphaFoldDB" id="A0A6J2JKA0"/>
<dbReference type="Gene3D" id="3.30.428.10">
    <property type="entry name" value="HIT-like"/>
    <property type="match status" value="1"/>
</dbReference>
<dbReference type="InterPro" id="IPR001310">
    <property type="entry name" value="Histidine_triad_HIT"/>
</dbReference>
<gene>
    <name evidence="2" type="primary">LOC114242024</name>
</gene>
<evidence type="ECO:0000313" key="1">
    <source>
        <dbReference type="Proteomes" id="UP000504629"/>
    </source>
</evidence>
<keyword evidence="1" id="KW-1185">Reference proteome</keyword>
<dbReference type="RefSeq" id="XP_028028844.1">
    <property type="nucleotide sequence ID" value="XM_028173043.1"/>
</dbReference>
<protein>
    <submittedName>
        <fullName evidence="2">Histidine triad nucleotide-binding protein 2, mitochondrial-like</fullName>
    </submittedName>
</protein>